<keyword evidence="7 13" id="KW-0547">Nucleotide-binding</keyword>
<dbReference type="Pfam" id="PF02785">
    <property type="entry name" value="Biotin_carb_C"/>
    <property type="match status" value="1"/>
</dbReference>
<dbReference type="InterPro" id="IPR011054">
    <property type="entry name" value="Rudment_hybrid_motif"/>
</dbReference>
<evidence type="ECO:0000256" key="12">
    <source>
        <dbReference type="ARBA" id="ARBA00048600"/>
    </source>
</evidence>
<dbReference type="InterPro" id="IPR005481">
    <property type="entry name" value="BC-like_N"/>
</dbReference>
<comment type="pathway">
    <text evidence="2">Lipid metabolism; malonyl-CoA biosynthesis; malonyl-CoA from acetyl-CoA: step 1/1.</text>
</comment>
<sequence>MFFRKILIANRGEIASRIIRTCKRLNIPTVAIYSEPDAQAPFVKLADESFPLGGSQVNESYLNMNKIIAIAKKADVDAIHPGYGLLSENADFAKRCEMEGITFIGPSSTCIEKMGNKIAARQAMKAAGVPIIPGTDEPITSIEVAKEHAEHLGYPVMVKASAGGGGIGMQMVSNEEELEKAIDSNATRAKNFFGDGTLYLEKVIKNAHHIEIQLLADQMGNTLHLYDRECSIQRRHQKVIEEAPSPLLSEETRLYMGETAIKAAKAIQYSSAGTIEFLVDEEQHFYFLEMNTRLQVEHPVTEEITGLDIVEKQIEIASGKSLTLKQSDIKITGHSLEARIYAEDPKTFYPSPGKITTMKCPEGKQIRHELGVQEGFTVSPFYDPMIAKLIVTGHDRMEALYLLNEAVDAYIIKGIKTNLPFIQQILKTDAFKNGRTRTSFIHDYI</sequence>
<organism evidence="16 17">
    <name type="scientific">Pullulanibacillus pueri</name>
    <dbReference type="NCBI Taxonomy" id="1437324"/>
    <lineage>
        <taxon>Bacteria</taxon>
        <taxon>Bacillati</taxon>
        <taxon>Bacillota</taxon>
        <taxon>Bacilli</taxon>
        <taxon>Bacillales</taxon>
        <taxon>Sporolactobacillaceae</taxon>
        <taxon>Pullulanibacillus</taxon>
    </lineage>
</organism>
<dbReference type="EC" id="6.3.4.14" evidence="4"/>
<dbReference type="AlphaFoldDB" id="A0A8J2ZUH8"/>
<evidence type="ECO:0000256" key="7">
    <source>
        <dbReference type="ARBA" id="ARBA00022741"/>
    </source>
</evidence>
<evidence type="ECO:0000259" key="15">
    <source>
        <dbReference type="PROSITE" id="PS50979"/>
    </source>
</evidence>
<evidence type="ECO:0000256" key="5">
    <source>
        <dbReference type="ARBA" id="ARBA00022516"/>
    </source>
</evidence>
<feature type="domain" description="ATP-grasp" evidence="14">
    <location>
        <begin position="121"/>
        <end position="318"/>
    </location>
</feature>
<keyword evidence="9 13" id="KW-0067">ATP-binding</keyword>
<keyword evidence="6" id="KW-0436">Ligase</keyword>
<evidence type="ECO:0000313" key="17">
    <source>
        <dbReference type="Proteomes" id="UP000656813"/>
    </source>
</evidence>
<keyword evidence="11" id="KW-0092">Biotin</keyword>
<evidence type="ECO:0000256" key="3">
    <source>
        <dbReference type="ARBA" id="ARBA00011750"/>
    </source>
</evidence>
<dbReference type="Proteomes" id="UP000656813">
    <property type="component" value="Unassembled WGS sequence"/>
</dbReference>
<dbReference type="PROSITE" id="PS50979">
    <property type="entry name" value="BC"/>
    <property type="match status" value="1"/>
</dbReference>
<dbReference type="EMBL" id="BMFV01000005">
    <property type="protein sequence ID" value="GGH77707.1"/>
    <property type="molecule type" value="Genomic_DNA"/>
</dbReference>
<dbReference type="PROSITE" id="PS50975">
    <property type="entry name" value="ATP_GRASP"/>
    <property type="match status" value="1"/>
</dbReference>
<evidence type="ECO:0000256" key="8">
    <source>
        <dbReference type="ARBA" id="ARBA00022832"/>
    </source>
</evidence>
<dbReference type="GO" id="GO:0046872">
    <property type="term" value="F:metal ion binding"/>
    <property type="evidence" value="ECO:0007669"/>
    <property type="project" value="InterPro"/>
</dbReference>
<dbReference type="Gene3D" id="3.30.470.20">
    <property type="entry name" value="ATP-grasp fold, B domain"/>
    <property type="match status" value="1"/>
</dbReference>
<accession>A0A8J2ZUH8</accession>
<dbReference type="Pfam" id="PF02786">
    <property type="entry name" value="CPSase_L_D2"/>
    <property type="match status" value="1"/>
</dbReference>
<dbReference type="SMART" id="SM00878">
    <property type="entry name" value="Biotin_carb_C"/>
    <property type="match status" value="1"/>
</dbReference>
<keyword evidence="10" id="KW-0443">Lipid metabolism</keyword>
<dbReference type="InterPro" id="IPR013815">
    <property type="entry name" value="ATP_grasp_subdomain_1"/>
</dbReference>
<dbReference type="SUPFAM" id="SSF56059">
    <property type="entry name" value="Glutathione synthetase ATP-binding domain-like"/>
    <property type="match status" value="1"/>
</dbReference>
<dbReference type="GO" id="GO:0006633">
    <property type="term" value="P:fatty acid biosynthetic process"/>
    <property type="evidence" value="ECO:0007669"/>
    <property type="project" value="UniProtKB-KW"/>
</dbReference>
<keyword evidence="17" id="KW-1185">Reference proteome</keyword>
<evidence type="ECO:0000256" key="6">
    <source>
        <dbReference type="ARBA" id="ARBA00022598"/>
    </source>
</evidence>
<gene>
    <name evidence="16" type="primary">accC2</name>
    <name evidence="16" type="ORF">GCM10007096_10000</name>
</gene>
<dbReference type="FunFam" id="3.30.470.20:FF:000028">
    <property type="entry name" value="Methylcrotonoyl-CoA carboxylase subunit alpha, mitochondrial"/>
    <property type="match status" value="1"/>
</dbReference>
<dbReference type="SUPFAM" id="SSF52440">
    <property type="entry name" value="PreATP-grasp domain"/>
    <property type="match status" value="1"/>
</dbReference>
<evidence type="ECO:0000256" key="10">
    <source>
        <dbReference type="ARBA" id="ARBA00023160"/>
    </source>
</evidence>
<protein>
    <recommendedName>
        <fullName evidence="4">biotin carboxylase</fullName>
        <ecNumber evidence="4">6.3.4.14</ecNumber>
    </recommendedName>
</protein>
<dbReference type="InterPro" id="IPR050856">
    <property type="entry name" value="Biotin_carboxylase_complex"/>
</dbReference>
<dbReference type="Pfam" id="PF00289">
    <property type="entry name" value="Biotin_carb_N"/>
    <property type="match status" value="1"/>
</dbReference>
<dbReference type="Gene3D" id="3.40.50.20">
    <property type="match status" value="1"/>
</dbReference>
<evidence type="ECO:0000256" key="9">
    <source>
        <dbReference type="ARBA" id="ARBA00022840"/>
    </source>
</evidence>
<comment type="subunit">
    <text evidence="3">Acetyl-CoA carboxylase is a heterohexamer of biotin carboxyl carrier protein, biotin carboxylase and the two subunits of carboxyl transferase in a 2:2 complex.</text>
</comment>
<dbReference type="PANTHER" id="PTHR18866">
    <property type="entry name" value="CARBOXYLASE:PYRUVATE/ACETYL-COA/PROPIONYL-COA CARBOXYLASE"/>
    <property type="match status" value="1"/>
</dbReference>
<evidence type="ECO:0000313" key="16">
    <source>
        <dbReference type="EMBL" id="GGH77707.1"/>
    </source>
</evidence>
<dbReference type="RefSeq" id="WP_188496300.1">
    <property type="nucleotide sequence ID" value="NZ_BMFV01000005.1"/>
</dbReference>
<comment type="catalytic activity">
    <reaction evidence="12">
        <text>N(6)-biotinyl-L-lysyl-[protein] + hydrogencarbonate + ATP = N(6)-carboxybiotinyl-L-lysyl-[protein] + ADP + phosphate + H(+)</text>
        <dbReference type="Rhea" id="RHEA:13501"/>
        <dbReference type="Rhea" id="RHEA-COMP:10505"/>
        <dbReference type="Rhea" id="RHEA-COMP:10506"/>
        <dbReference type="ChEBI" id="CHEBI:15378"/>
        <dbReference type="ChEBI" id="CHEBI:17544"/>
        <dbReference type="ChEBI" id="CHEBI:30616"/>
        <dbReference type="ChEBI" id="CHEBI:43474"/>
        <dbReference type="ChEBI" id="CHEBI:83144"/>
        <dbReference type="ChEBI" id="CHEBI:83145"/>
        <dbReference type="ChEBI" id="CHEBI:456216"/>
        <dbReference type="EC" id="6.3.4.14"/>
    </reaction>
</comment>
<dbReference type="NCBIfam" id="NF006367">
    <property type="entry name" value="PRK08591.1"/>
    <property type="match status" value="1"/>
</dbReference>
<dbReference type="SUPFAM" id="SSF51246">
    <property type="entry name" value="Rudiment single hybrid motif"/>
    <property type="match status" value="1"/>
</dbReference>
<dbReference type="InterPro" id="IPR011761">
    <property type="entry name" value="ATP-grasp"/>
</dbReference>
<dbReference type="GO" id="GO:0004075">
    <property type="term" value="F:biotin carboxylase activity"/>
    <property type="evidence" value="ECO:0007669"/>
    <property type="project" value="UniProtKB-EC"/>
</dbReference>
<dbReference type="Gene3D" id="3.30.1490.20">
    <property type="entry name" value="ATP-grasp fold, A domain"/>
    <property type="match status" value="1"/>
</dbReference>
<keyword evidence="10" id="KW-0275">Fatty acid biosynthesis</keyword>
<dbReference type="InterPro" id="IPR005479">
    <property type="entry name" value="CPAse_ATP-bd"/>
</dbReference>
<dbReference type="PANTHER" id="PTHR18866:SF33">
    <property type="entry name" value="METHYLCROTONOYL-COA CARBOXYLASE SUBUNIT ALPHA, MITOCHONDRIAL-RELATED"/>
    <property type="match status" value="1"/>
</dbReference>
<evidence type="ECO:0000256" key="4">
    <source>
        <dbReference type="ARBA" id="ARBA00013263"/>
    </source>
</evidence>
<keyword evidence="5" id="KW-0444">Lipid biosynthesis</keyword>
<proteinExistence type="predicted"/>
<evidence type="ECO:0000256" key="2">
    <source>
        <dbReference type="ARBA" id="ARBA00004956"/>
    </source>
</evidence>
<evidence type="ECO:0000256" key="13">
    <source>
        <dbReference type="PROSITE-ProRule" id="PRU00409"/>
    </source>
</evidence>
<dbReference type="InterPro" id="IPR016185">
    <property type="entry name" value="PreATP-grasp_dom_sf"/>
</dbReference>
<comment type="caution">
    <text evidence="16">The sequence shown here is derived from an EMBL/GenBank/DDBJ whole genome shotgun (WGS) entry which is preliminary data.</text>
</comment>
<dbReference type="FunFam" id="3.40.50.20:FF:000010">
    <property type="entry name" value="Propionyl-CoA carboxylase subunit alpha"/>
    <property type="match status" value="1"/>
</dbReference>
<dbReference type="GO" id="GO:0005524">
    <property type="term" value="F:ATP binding"/>
    <property type="evidence" value="ECO:0007669"/>
    <property type="project" value="UniProtKB-UniRule"/>
</dbReference>
<evidence type="ECO:0000256" key="1">
    <source>
        <dbReference type="ARBA" id="ARBA00003761"/>
    </source>
</evidence>
<feature type="domain" description="Biotin carboxylation" evidence="15">
    <location>
        <begin position="2"/>
        <end position="445"/>
    </location>
</feature>
<evidence type="ECO:0000256" key="11">
    <source>
        <dbReference type="ARBA" id="ARBA00023267"/>
    </source>
</evidence>
<dbReference type="PROSITE" id="PS00867">
    <property type="entry name" value="CPSASE_2"/>
    <property type="match status" value="1"/>
</dbReference>
<dbReference type="InterPro" id="IPR005482">
    <property type="entry name" value="Biotin_COase_C"/>
</dbReference>
<dbReference type="InterPro" id="IPR011764">
    <property type="entry name" value="Biotin_carboxylation_dom"/>
</dbReference>
<dbReference type="FunFam" id="3.30.1490.20:FF:000003">
    <property type="entry name" value="acetyl-CoA carboxylase isoform X1"/>
    <property type="match status" value="1"/>
</dbReference>
<name>A0A8J2ZUH8_9BACL</name>
<reference evidence="16" key="2">
    <citation type="submission" date="2020-09" db="EMBL/GenBank/DDBJ databases">
        <authorList>
            <person name="Sun Q."/>
            <person name="Zhou Y."/>
        </authorList>
    </citation>
    <scope>NUCLEOTIDE SEQUENCE</scope>
    <source>
        <strain evidence="16">CGMCC 1.12777</strain>
    </source>
</reference>
<comment type="function">
    <text evidence="1">This protein is a component of the acetyl coenzyme A carboxylase complex; first, biotin carboxylase catalyzes the carboxylation of the carrier protein and then the transcarboxylase transfers the carboxyl group to form malonyl-CoA.</text>
</comment>
<reference evidence="16" key="1">
    <citation type="journal article" date="2014" name="Int. J. Syst. Evol. Microbiol.">
        <title>Complete genome sequence of Corynebacterium casei LMG S-19264T (=DSM 44701T), isolated from a smear-ripened cheese.</title>
        <authorList>
            <consortium name="US DOE Joint Genome Institute (JGI-PGF)"/>
            <person name="Walter F."/>
            <person name="Albersmeier A."/>
            <person name="Kalinowski J."/>
            <person name="Ruckert C."/>
        </authorList>
    </citation>
    <scope>NUCLEOTIDE SEQUENCE</scope>
    <source>
        <strain evidence="16">CGMCC 1.12777</strain>
    </source>
</reference>
<dbReference type="PROSITE" id="PS00866">
    <property type="entry name" value="CPSASE_1"/>
    <property type="match status" value="1"/>
</dbReference>
<evidence type="ECO:0000259" key="14">
    <source>
        <dbReference type="PROSITE" id="PS50975"/>
    </source>
</evidence>
<keyword evidence="8" id="KW-0276">Fatty acid metabolism</keyword>